<dbReference type="Gene3D" id="3.90.550.10">
    <property type="entry name" value="Spore Coat Polysaccharide Biosynthesis Protein SpsA, Chain A"/>
    <property type="match status" value="1"/>
</dbReference>
<dbReference type="EC" id="2.4.-.-" evidence="2"/>
<evidence type="ECO:0000259" key="1">
    <source>
        <dbReference type="Pfam" id="PF00534"/>
    </source>
</evidence>
<dbReference type="AlphaFoldDB" id="A0A941I3I2"/>
<organism evidence="2 3">
    <name type="scientific">Undibacterium baiyunense</name>
    <dbReference type="NCBI Taxonomy" id="2828731"/>
    <lineage>
        <taxon>Bacteria</taxon>
        <taxon>Pseudomonadati</taxon>
        <taxon>Pseudomonadota</taxon>
        <taxon>Betaproteobacteria</taxon>
        <taxon>Burkholderiales</taxon>
        <taxon>Oxalobacteraceae</taxon>
        <taxon>Undibacterium</taxon>
    </lineage>
</organism>
<keyword evidence="3" id="KW-1185">Reference proteome</keyword>
<dbReference type="Pfam" id="PF00534">
    <property type="entry name" value="Glycos_transf_1"/>
    <property type="match status" value="1"/>
</dbReference>
<sequence length="819" mass="93234">MKKQAIVTIVSNNYLHFARSLMQSVAIHHPHAERYCVIVDTDLSYASELKEEFTTLAMSQLNLPFGDEFAFQYTILELNTAVKPWALEHLLDAGYEEVLYIDPDIYLYSPLTEISDLLSSGTSIILTPHLLAPMTDDKNPTELQIRNAGTYNLGFCAISNQTITRHFLHWWQGKLERDCVVDFSRGIFVDQSWMDLVPTLFEQVNILRHHGYNVAYWNLAQRDFTKNTDGTLSVNGERLVFFHFSGLNPSNPQAFSKHQNRYTLDNMNPLVIRLAMEYSETVRNNGIEKYRNLPYGFGFFQDGRPIPEKTRSYFRENEAFRNALKQSPFAQTIDTTDAENPETNARIEKIYDYFLWRKPEADALKRYRQIVGTTRGYYRLLLGVALSPESRKQPRWIRRVLFWPLWRLLQNILGRTDSLAMAIKPTATASSNLNTVTKQIAEIQRKPITICGINLIGYIAAELGVGEAARSLARACSAVNVPYSVVDVGFQSSNLQRDTQALKNASKEHFEIDLLYVNADQTENTFKHLQSLNHKSSYKIAFWHWEQPQIPASHIAAFAGLNEVWVPSQFVRDAVAAVSPVPVMVFPHALQFEATPDVKRSTFGLPENKVLALVMYDFHSYQHRKNPKAAIAAFRLATQGRDDAVLVVKTINRDKHPEASQELSDYLSDLPNTVMIDDFLTRQQTWDLQSCCDILISLHRAEGFGLAPAEMMYLGKAVVATGWSANMDFMTEKNSMPVKFQLKPLEKTIGAYPAGPLWAEADIEHAASCIQRLLDTPELREQLGQQAMLDIRNSLHPDTVGRAIANRLHSIIDWHNRQV</sequence>
<dbReference type="GO" id="GO:0016757">
    <property type="term" value="F:glycosyltransferase activity"/>
    <property type="evidence" value="ECO:0007669"/>
    <property type="project" value="UniProtKB-KW"/>
</dbReference>
<dbReference type="EMBL" id="JAGSPM010000005">
    <property type="protein sequence ID" value="MBR7746945.1"/>
    <property type="molecule type" value="Genomic_DNA"/>
</dbReference>
<reference evidence="2 3" key="1">
    <citation type="submission" date="2021-04" db="EMBL/GenBank/DDBJ databases">
        <title>novel species isolated from subtropical streams in China.</title>
        <authorList>
            <person name="Lu H."/>
        </authorList>
    </citation>
    <scope>NUCLEOTIDE SEQUENCE [LARGE SCALE GENOMIC DNA]</scope>
    <source>
        <strain evidence="2 3">BYS107W</strain>
    </source>
</reference>
<dbReference type="CDD" id="cd03801">
    <property type="entry name" value="GT4_PimA-like"/>
    <property type="match status" value="1"/>
</dbReference>
<comment type="caution">
    <text evidence="2">The sequence shown here is derived from an EMBL/GenBank/DDBJ whole genome shotgun (WGS) entry which is preliminary data.</text>
</comment>
<dbReference type="SUPFAM" id="SSF53448">
    <property type="entry name" value="Nucleotide-diphospho-sugar transferases"/>
    <property type="match status" value="1"/>
</dbReference>
<dbReference type="Gene3D" id="3.40.50.2000">
    <property type="entry name" value="Glycogen Phosphorylase B"/>
    <property type="match status" value="1"/>
</dbReference>
<name>A0A941I3I2_9BURK</name>
<proteinExistence type="predicted"/>
<accession>A0A941I3I2</accession>
<keyword evidence="2" id="KW-0328">Glycosyltransferase</keyword>
<keyword evidence="2" id="KW-0808">Transferase</keyword>
<protein>
    <submittedName>
        <fullName evidence="2">Glycosyltransferase</fullName>
        <ecNumber evidence="2">2.4.-.-</ecNumber>
    </submittedName>
</protein>
<gene>
    <name evidence="2" type="ORF">KDM92_10155</name>
</gene>
<dbReference type="InterPro" id="IPR029044">
    <property type="entry name" value="Nucleotide-diphossugar_trans"/>
</dbReference>
<evidence type="ECO:0000313" key="2">
    <source>
        <dbReference type="EMBL" id="MBR7746945.1"/>
    </source>
</evidence>
<dbReference type="InterPro" id="IPR001296">
    <property type="entry name" value="Glyco_trans_1"/>
</dbReference>
<dbReference type="RefSeq" id="WP_212684233.1">
    <property type="nucleotide sequence ID" value="NZ_JAGSPM010000005.1"/>
</dbReference>
<feature type="domain" description="Glycosyl transferase family 1" evidence="1">
    <location>
        <begin position="619"/>
        <end position="787"/>
    </location>
</feature>
<dbReference type="PANTHER" id="PTHR46656:SF3">
    <property type="entry name" value="PUTATIVE-RELATED"/>
    <property type="match status" value="1"/>
</dbReference>
<evidence type="ECO:0000313" key="3">
    <source>
        <dbReference type="Proteomes" id="UP000680158"/>
    </source>
</evidence>
<dbReference type="PANTHER" id="PTHR46656">
    <property type="entry name" value="PUTATIVE-RELATED"/>
    <property type="match status" value="1"/>
</dbReference>
<dbReference type="Proteomes" id="UP000680158">
    <property type="component" value="Unassembled WGS sequence"/>
</dbReference>
<dbReference type="SUPFAM" id="SSF53756">
    <property type="entry name" value="UDP-Glycosyltransferase/glycogen phosphorylase"/>
    <property type="match status" value="1"/>
</dbReference>